<keyword evidence="4" id="KW-1003">Cell membrane</keyword>
<dbReference type="InterPro" id="IPR017871">
    <property type="entry name" value="ABC_transporter-like_CS"/>
</dbReference>
<dbReference type="SMART" id="SM00382">
    <property type="entry name" value="AAA"/>
    <property type="match status" value="2"/>
</dbReference>
<reference evidence="10" key="1">
    <citation type="submission" date="2020-09" db="EMBL/GenBank/DDBJ databases">
        <title>Bacillus faecalis sp. nov., a moderately halophilic bacterium isolated from cow faeces.</title>
        <authorList>
            <person name="Jiang L."/>
            <person name="Lee J."/>
        </authorList>
    </citation>
    <scope>NUCLEOTIDE SEQUENCE</scope>
    <source>
        <strain evidence="10">AGMB 02131</strain>
    </source>
</reference>
<protein>
    <submittedName>
        <fullName evidence="10">ATP-binding cassette domain-containing protein</fullName>
    </submittedName>
</protein>
<dbReference type="Pfam" id="PF00005">
    <property type="entry name" value="ABC_tran"/>
    <property type="match status" value="2"/>
</dbReference>
<proteinExistence type="inferred from homology"/>
<evidence type="ECO:0000256" key="7">
    <source>
        <dbReference type="ARBA" id="ARBA00022967"/>
    </source>
</evidence>
<dbReference type="InterPro" id="IPR015856">
    <property type="entry name" value="ABC_transpr_CbiO/EcfA_su"/>
</dbReference>
<dbReference type="PANTHER" id="PTHR43553:SF27">
    <property type="entry name" value="ENERGY-COUPLING FACTOR TRANSPORTER ATP-BINDING PROTEIN ECFA2"/>
    <property type="match status" value="1"/>
</dbReference>
<keyword evidence="5" id="KW-0547">Nucleotide-binding</keyword>
<keyword evidence="6 10" id="KW-0067">ATP-binding</keyword>
<dbReference type="PROSITE" id="PS50893">
    <property type="entry name" value="ABC_TRANSPORTER_2"/>
    <property type="match status" value="2"/>
</dbReference>
<evidence type="ECO:0000256" key="1">
    <source>
        <dbReference type="ARBA" id="ARBA00004202"/>
    </source>
</evidence>
<organism evidence="10 11">
    <name type="scientific">Peribacillus faecalis</name>
    <dbReference type="NCBI Taxonomy" id="2772559"/>
    <lineage>
        <taxon>Bacteria</taxon>
        <taxon>Bacillati</taxon>
        <taxon>Bacillota</taxon>
        <taxon>Bacilli</taxon>
        <taxon>Bacillales</taxon>
        <taxon>Bacillaceae</taxon>
        <taxon>Peribacillus</taxon>
    </lineage>
</organism>
<comment type="similarity">
    <text evidence="2">Belongs to the ABC transporter superfamily.</text>
</comment>
<comment type="caution">
    <text evidence="10">The sequence shown here is derived from an EMBL/GenBank/DDBJ whole genome shotgun (WGS) entry which is preliminary data.</text>
</comment>
<dbReference type="CDD" id="cd03225">
    <property type="entry name" value="ABC_cobalt_CbiO_domain1"/>
    <property type="match status" value="2"/>
</dbReference>
<name>A0A927HAF3_9BACI</name>
<keyword evidence="3" id="KW-0813">Transport</keyword>
<dbReference type="PANTHER" id="PTHR43553">
    <property type="entry name" value="HEAVY METAL TRANSPORTER"/>
    <property type="match status" value="1"/>
</dbReference>
<feature type="domain" description="ABC transporter" evidence="9">
    <location>
        <begin position="4"/>
        <end position="242"/>
    </location>
</feature>
<evidence type="ECO:0000256" key="3">
    <source>
        <dbReference type="ARBA" id="ARBA00022448"/>
    </source>
</evidence>
<evidence type="ECO:0000256" key="2">
    <source>
        <dbReference type="ARBA" id="ARBA00005417"/>
    </source>
</evidence>
<keyword evidence="7" id="KW-1278">Translocase</keyword>
<sequence length="559" mass="63447">MEIFQLRNVSYQYPNQVRKVLDGFSFHVNEGEFILLCGPSGCGKTTLLRLLKQGLISTGTKSGEIIYMGQPLDYWDEWTLIEQIGFVMQNPDNQIIMDEVIQEIVFSLENLGYSSFEIRKRVAEMVHFFGVEPLLKQKPSLLSGGQKQMVNLLSVLLLRPKVLLLDEPTSQLDPIATKELLMMLERLNKEMGLTIVMIEHQLEEVFAYADRLYMMADGKVAYEGSSKEIVQQIYKYKDERFFAYLPSVSRYYMEMEQSPIMEEIPLTVKEAKKWIRSLDSNPIVPHLDVPSNKGDDSVLIDVQNVYFQYDKKGPYILKGYSLQLHKGELVAVVGGNASGKTTALKMCIGSIRPQRGKARIFNKDAWKWKGKELQGKIAYLPQNPISYFVHETIEKEMAEAVRRNQVENGQDVILKLLQSFQIEHIRNFHPHDCSGGEIQLAALACMLIGKPELVFLDEPTKALDSVTKQRLLKIVKNLHQSGVSIMMVTHDIDFAAACATRCLLMFDGEITADGSPNQLFKGNYFYTTAINRVTQSTQVHEVLTLEEALSKCSAPKATY</sequence>
<dbReference type="InterPro" id="IPR003439">
    <property type="entry name" value="ABC_transporter-like_ATP-bd"/>
</dbReference>
<keyword evidence="11" id="KW-1185">Reference proteome</keyword>
<accession>A0A927HAF3</accession>
<dbReference type="GO" id="GO:0005524">
    <property type="term" value="F:ATP binding"/>
    <property type="evidence" value="ECO:0007669"/>
    <property type="project" value="UniProtKB-KW"/>
</dbReference>
<dbReference type="RefSeq" id="WP_190996940.1">
    <property type="nucleotide sequence ID" value="NZ_JACXSI010000006.1"/>
</dbReference>
<dbReference type="GO" id="GO:0043190">
    <property type="term" value="C:ATP-binding cassette (ABC) transporter complex"/>
    <property type="evidence" value="ECO:0007669"/>
    <property type="project" value="TreeGrafter"/>
</dbReference>
<dbReference type="EMBL" id="JACXSI010000006">
    <property type="protein sequence ID" value="MBD3107391.1"/>
    <property type="molecule type" value="Genomic_DNA"/>
</dbReference>
<keyword evidence="8" id="KW-0472">Membrane</keyword>
<dbReference type="Gene3D" id="3.40.50.300">
    <property type="entry name" value="P-loop containing nucleotide triphosphate hydrolases"/>
    <property type="match status" value="2"/>
</dbReference>
<evidence type="ECO:0000256" key="6">
    <source>
        <dbReference type="ARBA" id="ARBA00022840"/>
    </source>
</evidence>
<evidence type="ECO:0000256" key="4">
    <source>
        <dbReference type="ARBA" id="ARBA00022475"/>
    </source>
</evidence>
<evidence type="ECO:0000259" key="9">
    <source>
        <dbReference type="PROSITE" id="PS50893"/>
    </source>
</evidence>
<dbReference type="NCBIfam" id="NF010167">
    <property type="entry name" value="PRK13648.1"/>
    <property type="match status" value="2"/>
</dbReference>
<feature type="domain" description="ABC transporter" evidence="9">
    <location>
        <begin position="300"/>
        <end position="532"/>
    </location>
</feature>
<dbReference type="Proteomes" id="UP000602076">
    <property type="component" value="Unassembled WGS sequence"/>
</dbReference>
<dbReference type="InterPro" id="IPR027417">
    <property type="entry name" value="P-loop_NTPase"/>
</dbReference>
<evidence type="ECO:0000256" key="8">
    <source>
        <dbReference type="ARBA" id="ARBA00023136"/>
    </source>
</evidence>
<evidence type="ECO:0000313" key="10">
    <source>
        <dbReference type="EMBL" id="MBD3107391.1"/>
    </source>
</evidence>
<dbReference type="InterPro" id="IPR050095">
    <property type="entry name" value="ECF_ABC_transporter_ATP-bd"/>
</dbReference>
<dbReference type="SUPFAM" id="SSF52540">
    <property type="entry name" value="P-loop containing nucleoside triphosphate hydrolases"/>
    <property type="match status" value="2"/>
</dbReference>
<dbReference type="GO" id="GO:0016887">
    <property type="term" value="F:ATP hydrolysis activity"/>
    <property type="evidence" value="ECO:0007669"/>
    <property type="project" value="InterPro"/>
</dbReference>
<evidence type="ECO:0000256" key="5">
    <source>
        <dbReference type="ARBA" id="ARBA00022741"/>
    </source>
</evidence>
<comment type="subcellular location">
    <subcellularLocation>
        <location evidence="1">Cell membrane</location>
        <topology evidence="1">Peripheral membrane protein</topology>
    </subcellularLocation>
</comment>
<evidence type="ECO:0000313" key="11">
    <source>
        <dbReference type="Proteomes" id="UP000602076"/>
    </source>
</evidence>
<dbReference type="GO" id="GO:0042626">
    <property type="term" value="F:ATPase-coupled transmembrane transporter activity"/>
    <property type="evidence" value="ECO:0007669"/>
    <property type="project" value="TreeGrafter"/>
</dbReference>
<dbReference type="InterPro" id="IPR003593">
    <property type="entry name" value="AAA+_ATPase"/>
</dbReference>
<dbReference type="AlphaFoldDB" id="A0A927HAF3"/>
<dbReference type="PROSITE" id="PS00211">
    <property type="entry name" value="ABC_TRANSPORTER_1"/>
    <property type="match status" value="2"/>
</dbReference>
<gene>
    <name evidence="10" type="ORF">IEO70_03355</name>
</gene>